<reference evidence="1 3" key="1">
    <citation type="submission" date="2024-11" db="EMBL/GenBank/DDBJ databases">
        <title>Chromosome-level genome assembly of the freshwater bivalve Anodonta woodiana.</title>
        <authorList>
            <person name="Chen X."/>
        </authorList>
    </citation>
    <scope>NUCLEOTIDE SEQUENCE [LARGE SCALE GENOMIC DNA]</scope>
    <source>
        <strain evidence="1">MN2024</strain>
        <tissue evidence="1">Gills</tissue>
    </source>
</reference>
<organism evidence="1 3">
    <name type="scientific">Sinanodonta woodiana</name>
    <name type="common">Chinese pond mussel</name>
    <name type="synonym">Anodonta woodiana</name>
    <dbReference type="NCBI Taxonomy" id="1069815"/>
    <lineage>
        <taxon>Eukaryota</taxon>
        <taxon>Metazoa</taxon>
        <taxon>Spiralia</taxon>
        <taxon>Lophotrochozoa</taxon>
        <taxon>Mollusca</taxon>
        <taxon>Bivalvia</taxon>
        <taxon>Autobranchia</taxon>
        <taxon>Heteroconchia</taxon>
        <taxon>Palaeoheterodonta</taxon>
        <taxon>Unionida</taxon>
        <taxon>Unionoidea</taxon>
        <taxon>Unionidae</taxon>
        <taxon>Unioninae</taxon>
        <taxon>Sinanodonta</taxon>
    </lineage>
</organism>
<dbReference type="Proteomes" id="UP001634394">
    <property type="component" value="Unassembled WGS sequence"/>
</dbReference>
<evidence type="ECO:0000313" key="1">
    <source>
        <dbReference type="EMBL" id="KAL3870131.1"/>
    </source>
</evidence>
<gene>
    <name evidence="1" type="ORF">ACJMK2_042742</name>
    <name evidence="2" type="ORF">ACJMK2_042743</name>
</gene>
<proteinExistence type="predicted"/>
<name>A0ABD3W9T1_SINWO</name>
<evidence type="ECO:0000313" key="3">
    <source>
        <dbReference type="Proteomes" id="UP001634394"/>
    </source>
</evidence>
<comment type="caution">
    <text evidence="1">The sequence shown here is derived from an EMBL/GenBank/DDBJ whole genome shotgun (WGS) entry which is preliminary data.</text>
</comment>
<protein>
    <submittedName>
        <fullName evidence="1">Uncharacterized protein</fullName>
    </submittedName>
</protein>
<sequence>MDELNRDSDDIDEMDNIEAGMNMEVISDDALEGYINYHDLLKKSCELVKFIKKSTVRNNVFQSKLKAEFGREIELNLDMKRRWHSILIMLELPVKTSLHPRDTNRIQWE</sequence>
<dbReference type="EMBL" id="JBJQND010000008">
    <property type="protein sequence ID" value="KAL3870132.1"/>
    <property type="molecule type" value="Genomic_DNA"/>
</dbReference>
<dbReference type="EMBL" id="JBJQND010000008">
    <property type="protein sequence ID" value="KAL3870131.1"/>
    <property type="molecule type" value="Genomic_DNA"/>
</dbReference>
<dbReference type="AlphaFoldDB" id="A0ABD3W9T1"/>
<keyword evidence="3" id="KW-1185">Reference proteome</keyword>
<evidence type="ECO:0000313" key="2">
    <source>
        <dbReference type="EMBL" id="KAL3870132.1"/>
    </source>
</evidence>
<accession>A0ABD3W9T1</accession>